<accession>A0A0B0ELF2</accession>
<reference evidence="1 2" key="1">
    <citation type="submission" date="2014-10" db="EMBL/GenBank/DDBJ databases">
        <title>Draft genome of anammox bacterium scalindua brodae, obtained using differential coverage binning of sequence data from two enrichment reactors.</title>
        <authorList>
            <person name="Speth D.R."/>
            <person name="Russ L."/>
            <person name="Kartal B."/>
            <person name="Op den Camp H.J."/>
            <person name="Dutilh B.E."/>
            <person name="Jetten M.S."/>
        </authorList>
    </citation>
    <scope>NUCLEOTIDE SEQUENCE [LARGE SCALE GENOMIC DNA]</scope>
    <source>
        <strain evidence="1">RU1</strain>
    </source>
</reference>
<protein>
    <submittedName>
        <fullName evidence="1">Uncharacterized protein</fullName>
    </submittedName>
</protein>
<evidence type="ECO:0000313" key="2">
    <source>
        <dbReference type="Proteomes" id="UP000030652"/>
    </source>
</evidence>
<evidence type="ECO:0000313" key="1">
    <source>
        <dbReference type="EMBL" id="KHE91958.1"/>
    </source>
</evidence>
<dbReference type="Proteomes" id="UP000030652">
    <property type="component" value="Unassembled WGS sequence"/>
</dbReference>
<dbReference type="EMBL" id="JRYO01000161">
    <property type="protein sequence ID" value="KHE91958.1"/>
    <property type="molecule type" value="Genomic_DNA"/>
</dbReference>
<dbReference type="AlphaFoldDB" id="A0A0B0ELF2"/>
<organism evidence="1 2">
    <name type="scientific">Candidatus Scalindua brodae</name>
    <dbReference type="NCBI Taxonomy" id="237368"/>
    <lineage>
        <taxon>Bacteria</taxon>
        <taxon>Pseudomonadati</taxon>
        <taxon>Planctomycetota</taxon>
        <taxon>Candidatus Brocadiia</taxon>
        <taxon>Candidatus Brocadiales</taxon>
        <taxon>Candidatus Scalinduaceae</taxon>
        <taxon>Candidatus Scalindua</taxon>
    </lineage>
</organism>
<sequence length="76" mass="8571">MRIRADWRLSPLAERKMVDSSLTIAHNAFFDACNILSRNMAKAGEGVSWRVELGEDRKNIGDFACYLHCISGVEAR</sequence>
<comment type="caution">
    <text evidence="1">The sequence shown here is derived from an EMBL/GenBank/DDBJ whole genome shotgun (WGS) entry which is preliminary data.</text>
</comment>
<dbReference type="Gene3D" id="1.10.287.800">
    <property type="entry name" value="protein ne1242"/>
    <property type="match status" value="1"/>
</dbReference>
<name>A0A0B0ELF2_9BACT</name>
<gene>
    <name evidence="1" type="ORF">SCABRO_02332</name>
</gene>
<proteinExistence type="predicted"/>